<evidence type="ECO:0000256" key="3">
    <source>
        <dbReference type="ARBA" id="ARBA00023163"/>
    </source>
</evidence>
<evidence type="ECO:0000256" key="1">
    <source>
        <dbReference type="ARBA" id="ARBA00023015"/>
    </source>
</evidence>
<evidence type="ECO:0000313" key="8">
    <source>
        <dbReference type="Proteomes" id="UP001140453"/>
    </source>
</evidence>
<keyword evidence="2 5" id="KW-0238">DNA-binding</keyword>
<dbReference type="OrthoDB" id="5398665at2759"/>
<proteinExistence type="inferred from homology"/>
<comment type="subcellular location">
    <subcellularLocation>
        <location evidence="5">Nucleus</location>
    </subcellularLocation>
</comment>
<sequence>MASSTFPVLPNIDAATSSFIYGPANSQKAVLKRSLGKNHKIKHKVQKKKSAPTSSTKGVVVKKAVNGYIIFRSTMSTLFPNFTQALRSRWVRIMWQKEVNKTSYSLIGRAWTFVRDNSNYRDLPHFVTGATAVCQVTAPQDFLQTYNLDLIALADGSVELLQTAPVLPGSIPPARDLSDFQLLNELLKNGLPVDQPLQLGRQMAEHFMHVMTVNTKPDTLTEVDSTVSGRAVIDFTQQMDYNPIATCAELLQLDPSDAVFDMGVNVIDCDDITTFDPSNILAIGPQTHHRYQWDTTTAHYAQPSCGSIDITHVEDHAKLYDIRHYPDMLDNISGQITQRDFVAAMPEEDQGNYNIDDFNIDEFFMPTAFDEQFPGFDLE</sequence>
<feature type="domain" description="Alpha box" evidence="6">
    <location>
        <begin position="60"/>
        <end position="115"/>
    </location>
</feature>
<dbReference type="GO" id="GO:0045895">
    <property type="term" value="P:positive regulation of mating-type specific transcription, DNA-templated"/>
    <property type="evidence" value="ECO:0007669"/>
    <property type="project" value="InterPro"/>
</dbReference>
<organism evidence="7 8">
    <name type="scientific">Gnomoniopsis smithogilvyi</name>
    <dbReference type="NCBI Taxonomy" id="1191159"/>
    <lineage>
        <taxon>Eukaryota</taxon>
        <taxon>Fungi</taxon>
        <taxon>Dikarya</taxon>
        <taxon>Ascomycota</taxon>
        <taxon>Pezizomycotina</taxon>
        <taxon>Sordariomycetes</taxon>
        <taxon>Sordariomycetidae</taxon>
        <taxon>Diaporthales</taxon>
        <taxon>Gnomoniaceae</taxon>
        <taxon>Gnomoniopsis</taxon>
    </lineage>
</organism>
<keyword evidence="1 5" id="KW-0805">Transcription regulation</keyword>
<evidence type="ECO:0000259" key="6">
    <source>
        <dbReference type="PROSITE" id="PS51325"/>
    </source>
</evidence>
<evidence type="ECO:0000256" key="2">
    <source>
        <dbReference type="ARBA" id="ARBA00023125"/>
    </source>
</evidence>
<comment type="similarity">
    <text evidence="5">Belongs to the MATALPHA1 family.</text>
</comment>
<accession>A0A9W9CSH7</accession>
<evidence type="ECO:0000256" key="4">
    <source>
        <dbReference type="ARBA" id="ARBA00023242"/>
    </source>
</evidence>
<reference evidence="7" key="1">
    <citation type="submission" date="2022-10" db="EMBL/GenBank/DDBJ databases">
        <title>Tapping the CABI collections for fungal endophytes: first genome assemblies for Collariella, Neodidymelliopsis, Ascochyta clinopodiicola, Didymella pomorum, Didymosphaeria variabile, Neocosmospora piperis and Neocucurbitaria cava.</title>
        <authorList>
            <person name="Hill R."/>
        </authorList>
    </citation>
    <scope>NUCLEOTIDE SEQUENCE</scope>
    <source>
        <strain evidence="7">IMI 355082</strain>
    </source>
</reference>
<dbReference type="EMBL" id="JAPEVB010000006">
    <property type="protein sequence ID" value="KAJ4386216.1"/>
    <property type="molecule type" value="Genomic_DNA"/>
</dbReference>
<name>A0A9W9CSH7_9PEZI</name>
<dbReference type="GO" id="GO:0005634">
    <property type="term" value="C:nucleus"/>
    <property type="evidence" value="ECO:0007669"/>
    <property type="project" value="UniProtKB-SubCell"/>
</dbReference>
<dbReference type="GO" id="GO:0008301">
    <property type="term" value="F:DNA binding, bending"/>
    <property type="evidence" value="ECO:0007669"/>
    <property type="project" value="InterPro"/>
</dbReference>
<dbReference type="AlphaFoldDB" id="A0A9W9CSH7"/>
<evidence type="ECO:0000256" key="5">
    <source>
        <dbReference type="RuleBase" id="RU003516"/>
    </source>
</evidence>
<dbReference type="PROSITE" id="PS51325">
    <property type="entry name" value="ALPHA_BOX"/>
    <property type="match status" value="1"/>
</dbReference>
<dbReference type="InterPro" id="IPR006856">
    <property type="entry name" value="MATalpha_HMGbox"/>
</dbReference>
<keyword evidence="4 5" id="KW-0539">Nucleus</keyword>
<gene>
    <name evidence="7" type="ORF">N0V93_009109</name>
</gene>
<evidence type="ECO:0000313" key="7">
    <source>
        <dbReference type="EMBL" id="KAJ4386216.1"/>
    </source>
</evidence>
<comment type="caution">
    <text evidence="7">The sequence shown here is derived from an EMBL/GenBank/DDBJ whole genome shotgun (WGS) entry which is preliminary data.</text>
</comment>
<protein>
    <recommendedName>
        <fullName evidence="6">Alpha box domain-containing protein</fullName>
    </recommendedName>
</protein>
<dbReference type="Proteomes" id="UP001140453">
    <property type="component" value="Unassembled WGS sequence"/>
</dbReference>
<keyword evidence="3 5" id="KW-0804">Transcription</keyword>
<dbReference type="Pfam" id="PF04769">
    <property type="entry name" value="MATalpha_HMGbox"/>
    <property type="match status" value="1"/>
</dbReference>
<keyword evidence="8" id="KW-1185">Reference proteome</keyword>